<feature type="domain" description="Concentrative nucleoside transporter C-terminal" evidence="2">
    <location>
        <begin position="20"/>
        <end position="71"/>
    </location>
</feature>
<keyword evidence="1" id="KW-1133">Transmembrane helix</keyword>
<reference evidence="3 4" key="1">
    <citation type="submission" date="2014-04" db="EMBL/GenBank/DDBJ databases">
        <authorList>
            <person name="Bishop-Lilly K.A."/>
            <person name="Broomall S.M."/>
            <person name="Chain P.S."/>
            <person name="Chertkov O."/>
            <person name="Coyne S.R."/>
            <person name="Daligault H.E."/>
            <person name="Davenport K.W."/>
            <person name="Erkkila T."/>
            <person name="Frey K.G."/>
            <person name="Gibbons H.S."/>
            <person name="Gu W."/>
            <person name="Jaissle J."/>
            <person name="Johnson S.L."/>
            <person name="Koroleva G.I."/>
            <person name="Ladner J.T."/>
            <person name="Lo C.-C."/>
            <person name="Minogue T.D."/>
            <person name="Munk C."/>
            <person name="Palacios G.F."/>
            <person name="Redden C.L."/>
            <person name="Rosenzweig C.N."/>
            <person name="Scholz M.B."/>
            <person name="Teshima H."/>
            <person name="Xu Y."/>
        </authorList>
    </citation>
    <scope>NUCLEOTIDE SEQUENCE [LARGE SCALE GENOMIC DNA]</scope>
    <source>
        <strain evidence="3 4">BHP</strain>
    </source>
</reference>
<keyword evidence="1" id="KW-0472">Membrane</keyword>
<comment type="caution">
    <text evidence="3">The sequence shown here is derived from an EMBL/GenBank/DDBJ whole genome shotgun (WGS) entry which is preliminary data.</text>
</comment>
<evidence type="ECO:0000256" key="1">
    <source>
        <dbReference type="SAM" id="Phobius"/>
    </source>
</evidence>
<protein>
    <submittedName>
        <fullName evidence="3">Na+ dependent nucleoside transporter family protein</fullName>
    </submittedName>
</protein>
<dbReference type="GO" id="GO:0005886">
    <property type="term" value="C:plasma membrane"/>
    <property type="evidence" value="ECO:0007669"/>
    <property type="project" value="TreeGrafter"/>
</dbReference>
<name>A0A090YTA3_9BACI</name>
<organism evidence="3 4">
    <name type="scientific">Bacillus clarus</name>
    <dbReference type="NCBI Taxonomy" id="2338372"/>
    <lineage>
        <taxon>Bacteria</taxon>
        <taxon>Bacillati</taxon>
        <taxon>Bacillota</taxon>
        <taxon>Bacilli</taxon>
        <taxon>Bacillales</taxon>
        <taxon>Bacillaceae</taxon>
        <taxon>Bacillus</taxon>
        <taxon>Bacillus cereus group</taxon>
    </lineage>
</organism>
<dbReference type="GO" id="GO:0015293">
    <property type="term" value="F:symporter activity"/>
    <property type="evidence" value="ECO:0007669"/>
    <property type="project" value="TreeGrafter"/>
</dbReference>
<dbReference type="GO" id="GO:0005337">
    <property type="term" value="F:nucleoside transmembrane transporter activity"/>
    <property type="evidence" value="ECO:0007669"/>
    <property type="project" value="InterPro"/>
</dbReference>
<dbReference type="InterPro" id="IPR011657">
    <property type="entry name" value="CNT_C_dom"/>
</dbReference>
<dbReference type="Proteomes" id="UP000029389">
    <property type="component" value="Unassembled WGS sequence"/>
</dbReference>
<gene>
    <name evidence="3" type="ORF">DJ93_1946</name>
</gene>
<sequence>MNSILGLAGIIVIQLLFDSIVYDYICGFANLFSVAILLGGLGGMAPTRRRDIAKFGVRSTIEGTRANLLRANNGINKKRPFLEGLFLTPFV</sequence>
<dbReference type="AlphaFoldDB" id="A0A090YTA3"/>
<dbReference type="InterPro" id="IPR008276">
    <property type="entry name" value="C_nuclsd_transpt"/>
</dbReference>
<dbReference type="Pfam" id="PF07662">
    <property type="entry name" value="Nucleos_tra2_C"/>
    <property type="match status" value="1"/>
</dbReference>
<dbReference type="PANTHER" id="PTHR10590:SF4">
    <property type="entry name" value="SOLUTE CARRIER FAMILY 28 MEMBER 3"/>
    <property type="match status" value="1"/>
</dbReference>
<feature type="transmembrane region" description="Helical" evidence="1">
    <location>
        <begin position="27"/>
        <end position="45"/>
    </location>
</feature>
<accession>A0A090YTA3</accession>
<evidence type="ECO:0000313" key="4">
    <source>
        <dbReference type="Proteomes" id="UP000029389"/>
    </source>
</evidence>
<evidence type="ECO:0000259" key="2">
    <source>
        <dbReference type="Pfam" id="PF07662"/>
    </source>
</evidence>
<keyword evidence="1" id="KW-0812">Transmembrane</keyword>
<proteinExistence type="predicted"/>
<dbReference type="PANTHER" id="PTHR10590">
    <property type="entry name" value="SODIUM/NUCLEOSIDE COTRANSPORTER"/>
    <property type="match status" value="1"/>
</dbReference>
<dbReference type="EMBL" id="JMQC01000008">
    <property type="protein sequence ID" value="KFN01198.1"/>
    <property type="molecule type" value="Genomic_DNA"/>
</dbReference>
<evidence type="ECO:0000313" key="3">
    <source>
        <dbReference type="EMBL" id="KFN01198.1"/>
    </source>
</evidence>
<dbReference type="PATRIC" id="fig|1405.8.peg.2121"/>